<dbReference type="PANTHER" id="PTHR31339">
    <property type="entry name" value="PECTIN LYASE-RELATED"/>
    <property type="match status" value="1"/>
</dbReference>
<dbReference type="InterPro" id="IPR011050">
    <property type="entry name" value="Pectin_lyase_fold/virulence"/>
</dbReference>
<name>A0ABR7YQB1_9SPHI</name>
<evidence type="ECO:0000256" key="4">
    <source>
        <dbReference type="RuleBase" id="RU361169"/>
    </source>
</evidence>
<reference evidence="6 7" key="1">
    <citation type="submission" date="2020-08" db="EMBL/GenBank/DDBJ databases">
        <title>Sphingobacterium sp. DN00404 isolated from aquaculture water.</title>
        <authorList>
            <person name="Zhang M."/>
        </authorList>
    </citation>
    <scope>NUCLEOTIDE SEQUENCE [LARGE SCALE GENOMIC DNA]</scope>
    <source>
        <strain evidence="6 7">DN00404</strain>
    </source>
</reference>
<dbReference type="Pfam" id="PF00295">
    <property type="entry name" value="Glyco_hydro_28"/>
    <property type="match status" value="1"/>
</dbReference>
<keyword evidence="3 4" id="KW-0326">Glycosidase</keyword>
<dbReference type="EMBL" id="JACOIK010000007">
    <property type="protein sequence ID" value="MBD1433457.1"/>
    <property type="molecule type" value="Genomic_DNA"/>
</dbReference>
<keyword evidence="2 4" id="KW-0378">Hydrolase</keyword>
<organism evidence="6 7">
    <name type="scientific">Sphingobacterium micropteri</name>
    <dbReference type="NCBI Taxonomy" id="2763501"/>
    <lineage>
        <taxon>Bacteria</taxon>
        <taxon>Pseudomonadati</taxon>
        <taxon>Bacteroidota</taxon>
        <taxon>Sphingobacteriia</taxon>
        <taxon>Sphingobacteriales</taxon>
        <taxon>Sphingobacteriaceae</taxon>
        <taxon>Sphingobacterium</taxon>
    </lineage>
</organism>
<evidence type="ECO:0000256" key="1">
    <source>
        <dbReference type="ARBA" id="ARBA00008834"/>
    </source>
</evidence>
<dbReference type="InterPro" id="IPR012334">
    <property type="entry name" value="Pectin_lyas_fold"/>
</dbReference>
<protein>
    <submittedName>
        <fullName evidence="6">Glycoside hydrolase family 28 protein</fullName>
    </submittedName>
</protein>
<accession>A0ABR7YQB1</accession>
<feature type="signal peptide" evidence="5">
    <location>
        <begin position="1"/>
        <end position="28"/>
    </location>
</feature>
<comment type="similarity">
    <text evidence="1 4">Belongs to the glycosyl hydrolase 28 family.</text>
</comment>
<dbReference type="GO" id="GO:0016787">
    <property type="term" value="F:hydrolase activity"/>
    <property type="evidence" value="ECO:0007669"/>
    <property type="project" value="UniProtKB-KW"/>
</dbReference>
<sequence>MINLWTKKNIRFAVLCCLLSVGFHIARASEIPYKDYQRLYKKLPFEMPVLERPVFPQTTVNIKDYGGQADGVTLNTEAFEKAMVGLSAQGGGTLIVPSGVWLTGPITLRSHINLHLQKGAILLFSSDFNLYPLVTAVFEGRESRRCQSPISGKNLENVAITWKGVINGSGEAWRPLKKMKVSEAHWKKVVQSGGVLKDPGLWYPSANALKGDTADRQSFSSEADWLSIKDFLRPVMISLVECRNVLLEGVLFENSPSWNIHPFLCENLIIDNIQVRNPSYAQNGDGLDIESCKNVIVTGSTFDVGDDGICIKSGKDEEGRERGRPTENVIIENCRVFRGHGGFVIGSEMSGGVRNVFVSDCQFLGTNIGLRFKSARGRGGVVENIYIQRVNMFDIVHEPMSFDLYYFTKRTDSIPVVDVSTPVFKDIYISDIVASNVDKAMFFNGLPEMNMSNINVSNTVITARRGAELSDVTQVKFENVAIYPQEGPALLLNNVKDMLVKGFKYPEQMKEPVLIKGAESRNINLPRGIAN</sequence>
<feature type="chain" id="PRO_5047445502" evidence="5">
    <location>
        <begin position="29"/>
        <end position="531"/>
    </location>
</feature>
<evidence type="ECO:0000313" key="6">
    <source>
        <dbReference type="EMBL" id="MBD1433457.1"/>
    </source>
</evidence>
<dbReference type="SMART" id="SM00710">
    <property type="entry name" value="PbH1"/>
    <property type="match status" value="4"/>
</dbReference>
<dbReference type="RefSeq" id="WP_190994414.1">
    <property type="nucleotide sequence ID" value="NZ_JACOIK010000007.1"/>
</dbReference>
<evidence type="ECO:0000313" key="7">
    <source>
        <dbReference type="Proteomes" id="UP000602759"/>
    </source>
</evidence>
<gene>
    <name evidence="6" type="ORF">H8B06_11510</name>
</gene>
<evidence type="ECO:0000256" key="3">
    <source>
        <dbReference type="ARBA" id="ARBA00023295"/>
    </source>
</evidence>
<dbReference type="InterPro" id="IPR000743">
    <property type="entry name" value="Glyco_hydro_28"/>
</dbReference>
<dbReference type="SUPFAM" id="SSF51126">
    <property type="entry name" value="Pectin lyase-like"/>
    <property type="match status" value="1"/>
</dbReference>
<comment type="caution">
    <text evidence="6">The sequence shown here is derived from an EMBL/GenBank/DDBJ whole genome shotgun (WGS) entry which is preliminary data.</text>
</comment>
<keyword evidence="5" id="KW-0732">Signal</keyword>
<evidence type="ECO:0000256" key="5">
    <source>
        <dbReference type="SAM" id="SignalP"/>
    </source>
</evidence>
<keyword evidence="7" id="KW-1185">Reference proteome</keyword>
<dbReference type="PROSITE" id="PS00502">
    <property type="entry name" value="POLYGALACTURONASE"/>
    <property type="match status" value="1"/>
</dbReference>
<dbReference type="InterPro" id="IPR051801">
    <property type="entry name" value="GH28_Enzymes"/>
</dbReference>
<proteinExistence type="inferred from homology"/>
<dbReference type="Gene3D" id="2.160.20.10">
    <property type="entry name" value="Single-stranded right-handed beta-helix, Pectin lyase-like"/>
    <property type="match status" value="1"/>
</dbReference>
<dbReference type="InterPro" id="IPR006626">
    <property type="entry name" value="PbH1"/>
</dbReference>
<dbReference type="PANTHER" id="PTHR31339:SF9">
    <property type="entry name" value="PLASMIN AND FIBRONECTIN-BINDING PROTEIN A"/>
    <property type="match status" value="1"/>
</dbReference>
<evidence type="ECO:0000256" key="2">
    <source>
        <dbReference type="ARBA" id="ARBA00022801"/>
    </source>
</evidence>
<dbReference type="Proteomes" id="UP000602759">
    <property type="component" value="Unassembled WGS sequence"/>
</dbReference>